<feature type="region of interest" description="Disordered" evidence="1">
    <location>
        <begin position="1"/>
        <end position="42"/>
    </location>
</feature>
<organism evidence="2">
    <name type="scientific">Arundo donax</name>
    <name type="common">Giant reed</name>
    <name type="synonym">Donax arundinaceus</name>
    <dbReference type="NCBI Taxonomy" id="35708"/>
    <lineage>
        <taxon>Eukaryota</taxon>
        <taxon>Viridiplantae</taxon>
        <taxon>Streptophyta</taxon>
        <taxon>Embryophyta</taxon>
        <taxon>Tracheophyta</taxon>
        <taxon>Spermatophyta</taxon>
        <taxon>Magnoliopsida</taxon>
        <taxon>Liliopsida</taxon>
        <taxon>Poales</taxon>
        <taxon>Poaceae</taxon>
        <taxon>PACMAD clade</taxon>
        <taxon>Arundinoideae</taxon>
        <taxon>Arundineae</taxon>
        <taxon>Arundo</taxon>
    </lineage>
</organism>
<protein>
    <submittedName>
        <fullName evidence="2">Uncharacterized protein</fullName>
    </submittedName>
</protein>
<sequence>MVFKASPRRQGTEKSWASRAPCQGLSEMRGGREGEERKREGN</sequence>
<accession>A0A0A9AN72</accession>
<reference evidence="2" key="1">
    <citation type="submission" date="2014-09" db="EMBL/GenBank/DDBJ databases">
        <authorList>
            <person name="Magalhaes I.L.F."/>
            <person name="Oliveira U."/>
            <person name="Santos F.R."/>
            <person name="Vidigal T.H.D.A."/>
            <person name="Brescovit A.D."/>
            <person name="Santos A.J."/>
        </authorList>
    </citation>
    <scope>NUCLEOTIDE SEQUENCE</scope>
    <source>
        <tissue evidence="2">Shoot tissue taken approximately 20 cm above the soil surface</tissue>
    </source>
</reference>
<proteinExistence type="predicted"/>
<evidence type="ECO:0000256" key="1">
    <source>
        <dbReference type="SAM" id="MobiDB-lite"/>
    </source>
</evidence>
<name>A0A0A9AN72_ARUDO</name>
<dbReference type="AlphaFoldDB" id="A0A0A9AN72"/>
<dbReference type="EMBL" id="GBRH01246562">
    <property type="protein sequence ID" value="JAD51333.1"/>
    <property type="molecule type" value="Transcribed_RNA"/>
</dbReference>
<feature type="compositionally biased region" description="Basic and acidic residues" evidence="1">
    <location>
        <begin position="29"/>
        <end position="42"/>
    </location>
</feature>
<evidence type="ECO:0000313" key="2">
    <source>
        <dbReference type="EMBL" id="JAD51333.1"/>
    </source>
</evidence>
<reference evidence="2" key="2">
    <citation type="journal article" date="2015" name="Data Brief">
        <title>Shoot transcriptome of the giant reed, Arundo donax.</title>
        <authorList>
            <person name="Barrero R.A."/>
            <person name="Guerrero F.D."/>
            <person name="Moolhuijzen P."/>
            <person name="Goolsby J.A."/>
            <person name="Tidwell J."/>
            <person name="Bellgard S.E."/>
            <person name="Bellgard M.I."/>
        </authorList>
    </citation>
    <scope>NUCLEOTIDE SEQUENCE</scope>
    <source>
        <tissue evidence="2">Shoot tissue taken approximately 20 cm above the soil surface</tissue>
    </source>
</reference>